<dbReference type="OrthoDB" id="440325at2759"/>
<name>A0A8S0VU87_CYCAE</name>
<dbReference type="PANTHER" id="PTHR43570">
    <property type="entry name" value="ALDEHYDE DEHYDROGENASE"/>
    <property type="match status" value="1"/>
</dbReference>
<comment type="similarity">
    <text evidence="1">Belongs to the aldehyde dehydrogenase family.</text>
</comment>
<dbReference type="InterPro" id="IPR016161">
    <property type="entry name" value="Ald_DH/histidinol_DH"/>
</dbReference>
<dbReference type="SUPFAM" id="SSF53720">
    <property type="entry name" value="ALDH-like"/>
    <property type="match status" value="2"/>
</dbReference>
<dbReference type="Pfam" id="PF00171">
    <property type="entry name" value="Aldedh"/>
    <property type="match status" value="1"/>
</dbReference>
<reference evidence="5 6" key="1">
    <citation type="submission" date="2020-01" db="EMBL/GenBank/DDBJ databases">
        <authorList>
            <person name="Gupta K D."/>
        </authorList>
    </citation>
    <scope>NUCLEOTIDE SEQUENCE [LARGE SCALE GENOMIC DNA]</scope>
</reference>
<evidence type="ECO:0000256" key="3">
    <source>
        <dbReference type="SAM" id="MobiDB-lite"/>
    </source>
</evidence>
<dbReference type="InterPro" id="IPR016162">
    <property type="entry name" value="Ald_DH_N"/>
</dbReference>
<evidence type="ECO:0000256" key="2">
    <source>
        <dbReference type="ARBA" id="ARBA00023002"/>
    </source>
</evidence>
<dbReference type="EMBL" id="CACVBS010000080">
    <property type="protein sequence ID" value="CAA7269779.1"/>
    <property type="molecule type" value="Genomic_DNA"/>
</dbReference>
<dbReference type="PANTHER" id="PTHR43570:SF16">
    <property type="entry name" value="ALDEHYDE DEHYDROGENASE TYPE III, ISOFORM Q"/>
    <property type="match status" value="1"/>
</dbReference>
<feature type="region of interest" description="Disordered" evidence="3">
    <location>
        <begin position="471"/>
        <end position="498"/>
    </location>
</feature>
<comment type="caution">
    <text evidence="5">The sequence shown here is derived from an EMBL/GenBank/DDBJ whole genome shotgun (WGS) entry which is preliminary data.</text>
</comment>
<feature type="region of interest" description="Disordered" evidence="3">
    <location>
        <begin position="109"/>
        <end position="132"/>
    </location>
</feature>
<evidence type="ECO:0000313" key="5">
    <source>
        <dbReference type="EMBL" id="CAA7269779.1"/>
    </source>
</evidence>
<dbReference type="InterPro" id="IPR012394">
    <property type="entry name" value="Aldehyde_DH_NAD(P)"/>
</dbReference>
<gene>
    <name evidence="5" type="ORF">AAE3_LOCUS12030</name>
</gene>
<dbReference type="Proteomes" id="UP000467700">
    <property type="component" value="Unassembled WGS sequence"/>
</dbReference>
<dbReference type="GO" id="GO:0005737">
    <property type="term" value="C:cytoplasm"/>
    <property type="evidence" value="ECO:0007669"/>
    <property type="project" value="TreeGrafter"/>
</dbReference>
<evidence type="ECO:0000256" key="1">
    <source>
        <dbReference type="ARBA" id="ARBA00009986"/>
    </source>
</evidence>
<keyword evidence="6" id="KW-1185">Reference proteome</keyword>
<evidence type="ECO:0000313" key="6">
    <source>
        <dbReference type="Proteomes" id="UP000467700"/>
    </source>
</evidence>
<organism evidence="5 6">
    <name type="scientific">Cyclocybe aegerita</name>
    <name type="common">Black poplar mushroom</name>
    <name type="synonym">Agrocybe aegerita</name>
    <dbReference type="NCBI Taxonomy" id="1973307"/>
    <lineage>
        <taxon>Eukaryota</taxon>
        <taxon>Fungi</taxon>
        <taxon>Dikarya</taxon>
        <taxon>Basidiomycota</taxon>
        <taxon>Agaricomycotina</taxon>
        <taxon>Agaricomycetes</taxon>
        <taxon>Agaricomycetidae</taxon>
        <taxon>Agaricales</taxon>
        <taxon>Agaricineae</taxon>
        <taxon>Bolbitiaceae</taxon>
        <taxon>Cyclocybe</taxon>
    </lineage>
</organism>
<sequence length="609" mass="66586">MELPAHPRLPTPLRCDRRWVIKPSEISAHFSLLTTLLPHYLDFPRCALGLSSFLGPSLPFRLAPPLPTPSPPLALALRSSSPLLPLLLLSALPLLPFLQLLPSPIPTHLNHPPSPTPSPLAHSHPPHNNNKKTVDHIFYTTSAHVARLISHRKHLESLFPGGALGSKDYGRIVSDSHPTRLQVLLEHTAGRGSYSRREVGSDVLLEDELFGPVLPVVEVEGLEGALEYLEDNAFGDREHPLAVYAFTNDEEVKKTLESRTTSGTPVFGDTFAQVAINELPFGGVGESGYGRQALKYSFENFVYERGVVDVPFGLGAGFFAFGRPLLGSRSSFGMGADKDEDVIALSLRFEDYVAGSSFWIGFQISIPVFAALFPGPTKPPRSPLVVWSLFVVDNRWNCVEELEGALEYLEDKEHPLVSHAFTDGPDNRKTLESLTTSGKFVFSGTFTQVAINELPFGGVRESGAFCWLAPPPPSSSRPSVSRVRQLQAEGGKRGEEKEHPSVMYGFTDADEIKKKLDSHTTSGTIVFGNAFEQVAINERPFGGVGESGYRRQVLKGSFGNFAPGRGVDVAFGNEPYDTILYLPQTLESLEFMSVPLKGDIPRDKPLGLS</sequence>
<dbReference type="GO" id="GO:0004029">
    <property type="term" value="F:aldehyde dehydrogenase (NAD+) activity"/>
    <property type="evidence" value="ECO:0007669"/>
    <property type="project" value="TreeGrafter"/>
</dbReference>
<dbReference type="AlphaFoldDB" id="A0A8S0VU87"/>
<dbReference type="InterPro" id="IPR015590">
    <property type="entry name" value="Aldehyde_DH_dom"/>
</dbReference>
<evidence type="ECO:0000259" key="4">
    <source>
        <dbReference type="Pfam" id="PF00171"/>
    </source>
</evidence>
<keyword evidence="2" id="KW-0560">Oxidoreductase</keyword>
<dbReference type="GO" id="GO:0006081">
    <property type="term" value="P:aldehyde metabolic process"/>
    <property type="evidence" value="ECO:0007669"/>
    <property type="project" value="InterPro"/>
</dbReference>
<accession>A0A8S0VU87</accession>
<proteinExistence type="inferred from homology"/>
<dbReference type="InterPro" id="IPR016163">
    <property type="entry name" value="Ald_DH_C"/>
</dbReference>
<feature type="domain" description="Aldehyde dehydrogenase" evidence="4">
    <location>
        <begin position="204"/>
        <end position="303"/>
    </location>
</feature>
<protein>
    <recommendedName>
        <fullName evidence="4">Aldehyde dehydrogenase domain-containing protein</fullName>
    </recommendedName>
</protein>
<dbReference type="Gene3D" id="3.40.309.10">
    <property type="entry name" value="Aldehyde Dehydrogenase, Chain A, domain 2"/>
    <property type="match status" value="3"/>
</dbReference>
<dbReference type="Gene3D" id="3.40.605.10">
    <property type="entry name" value="Aldehyde Dehydrogenase, Chain A, domain 1"/>
    <property type="match status" value="2"/>
</dbReference>